<dbReference type="InterPro" id="IPR023299">
    <property type="entry name" value="ATPase_P-typ_cyto_dom_N"/>
</dbReference>
<evidence type="ECO:0000256" key="16">
    <source>
        <dbReference type="ARBA" id="ARBA00023065"/>
    </source>
</evidence>
<feature type="transmembrane region" description="Helical" evidence="19">
    <location>
        <begin position="80"/>
        <end position="96"/>
    </location>
</feature>
<evidence type="ECO:0000256" key="18">
    <source>
        <dbReference type="ARBA" id="ARBA00048694"/>
    </source>
</evidence>
<reference evidence="21 22" key="2">
    <citation type="journal article" date="2011" name="Stand. Genomic Sci.">
        <title>Complete genome sequence of Mahella australiensis type strain (50-1 BON).</title>
        <authorList>
            <person name="Sikorski J."/>
            <person name="Teshima H."/>
            <person name="Nolan M."/>
            <person name="Lucas S."/>
            <person name="Hammon N."/>
            <person name="Deshpande S."/>
            <person name="Cheng J.F."/>
            <person name="Pitluck S."/>
            <person name="Liolios K."/>
            <person name="Pagani I."/>
            <person name="Ivanova N."/>
            <person name="Huntemann M."/>
            <person name="Mavromatis K."/>
            <person name="Ovchinikova G."/>
            <person name="Pati A."/>
            <person name="Tapia R."/>
            <person name="Han C."/>
            <person name="Goodwin L."/>
            <person name="Chen A."/>
            <person name="Palaniappan K."/>
            <person name="Land M."/>
            <person name="Hauser L."/>
            <person name="Ngatchou-Djao O.D."/>
            <person name="Rohde M."/>
            <person name="Pukall R."/>
            <person name="Spring S."/>
            <person name="Abt B."/>
            <person name="Goker M."/>
            <person name="Detter J.C."/>
            <person name="Woyke T."/>
            <person name="Bristow J."/>
            <person name="Markowitz V."/>
            <person name="Hugenholtz P."/>
            <person name="Eisen J.A."/>
            <person name="Kyrpides N.C."/>
            <person name="Klenk H.P."/>
            <person name="Lapidus A."/>
        </authorList>
    </citation>
    <scope>NUCLEOTIDE SEQUENCE [LARGE SCALE GENOMIC DNA]</scope>
    <source>
        <strain evidence="22">DSM 15567 / CIP 107919 / 50-1 BON</strain>
    </source>
</reference>
<feature type="transmembrane region" description="Helical" evidence="19">
    <location>
        <begin position="847"/>
        <end position="869"/>
    </location>
</feature>
<dbReference type="InterPro" id="IPR001757">
    <property type="entry name" value="P_typ_ATPase"/>
</dbReference>
<dbReference type="NCBIfam" id="TIGR01517">
    <property type="entry name" value="ATPase-IIB_Ca"/>
    <property type="match status" value="1"/>
</dbReference>
<dbReference type="Pfam" id="PF00690">
    <property type="entry name" value="Cation_ATPase_N"/>
    <property type="match status" value="1"/>
</dbReference>
<dbReference type="GO" id="GO:0006883">
    <property type="term" value="P:intracellular sodium ion homeostasis"/>
    <property type="evidence" value="ECO:0007669"/>
    <property type="project" value="TreeGrafter"/>
</dbReference>
<proteinExistence type="inferred from homology"/>
<keyword evidence="13" id="KW-0460">Magnesium</keyword>
<evidence type="ECO:0000256" key="19">
    <source>
        <dbReference type="SAM" id="Phobius"/>
    </source>
</evidence>
<evidence type="ECO:0000256" key="12">
    <source>
        <dbReference type="ARBA" id="ARBA00022840"/>
    </source>
</evidence>
<dbReference type="InterPro" id="IPR004014">
    <property type="entry name" value="ATPase_P-typ_cation-transptr_N"/>
</dbReference>
<dbReference type="Pfam" id="PF00689">
    <property type="entry name" value="Cation_ATPase_C"/>
    <property type="match status" value="1"/>
</dbReference>
<dbReference type="GO" id="GO:0005388">
    <property type="term" value="F:P-type calcium transporter activity"/>
    <property type="evidence" value="ECO:0007669"/>
    <property type="project" value="UniProtKB-EC"/>
</dbReference>
<dbReference type="PANTHER" id="PTHR43294">
    <property type="entry name" value="SODIUM/POTASSIUM-TRANSPORTING ATPASE SUBUNIT ALPHA"/>
    <property type="match status" value="1"/>
</dbReference>
<evidence type="ECO:0000256" key="13">
    <source>
        <dbReference type="ARBA" id="ARBA00022842"/>
    </source>
</evidence>
<organism evidence="21 22">
    <name type="scientific">Mahella australiensis (strain DSM 15567 / CIP 107919 / 50-1 BON)</name>
    <dbReference type="NCBI Taxonomy" id="697281"/>
    <lineage>
        <taxon>Bacteria</taxon>
        <taxon>Bacillati</taxon>
        <taxon>Bacillota</taxon>
        <taxon>Clostridia</taxon>
        <taxon>Thermoanaerobacterales</taxon>
        <taxon>Thermoanaerobacterales Family IV. Incertae Sedis</taxon>
        <taxon>Mahella</taxon>
    </lineage>
</organism>
<dbReference type="InterPro" id="IPR050510">
    <property type="entry name" value="Cation_transp_ATPase_P-type"/>
</dbReference>
<evidence type="ECO:0000256" key="6">
    <source>
        <dbReference type="ARBA" id="ARBA00022553"/>
    </source>
</evidence>
<dbReference type="FunFam" id="2.70.150.10:FF:000016">
    <property type="entry name" value="Calcium-transporting P-type ATPase putative"/>
    <property type="match status" value="1"/>
</dbReference>
<evidence type="ECO:0000256" key="11">
    <source>
        <dbReference type="ARBA" id="ARBA00022837"/>
    </source>
</evidence>
<keyword evidence="15 19" id="KW-1133">Transmembrane helix</keyword>
<dbReference type="GO" id="GO:0005391">
    <property type="term" value="F:P-type sodium:potassium-exchanging transporter activity"/>
    <property type="evidence" value="ECO:0007669"/>
    <property type="project" value="TreeGrafter"/>
</dbReference>
<dbReference type="InterPro" id="IPR044492">
    <property type="entry name" value="P_typ_ATPase_HD_dom"/>
</dbReference>
<dbReference type="RefSeq" id="WP_013780991.1">
    <property type="nucleotide sequence ID" value="NC_015520.1"/>
</dbReference>
<dbReference type="Pfam" id="PF00122">
    <property type="entry name" value="E1-E2_ATPase"/>
    <property type="match status" value="1"/>
</dbReference>
<keyword evidence="9" id="KW-0479">Metal-binding</keyword>
<dbReference type="GO" id="GO:0016887">
    <property type="term" value="F:ATP hydrolysis activity"/>
    <property type="evidence" value="ECO:0007669"/>
    <property type="project" value="InterPro"/>
</dbReference>
<dbReference type="SFLD" id="SFLDS00003">
    <property type="entry name" value="Haloacid_Dehalogenase"/>
    <property type="match status" value="1"/>
</dbReference>
<feature type="transmembrane region" description="Helical" evidence="19">
    <location>
        <begin position="814"/>
        <end position="835"/>
    </location>
</feature>
<dbReference type="SFLD" id="SFLDG00002">
    <property type="entry name" value="C1.7:_P-type_atpase_like"/>
    <property type="match status" value="1"/>
</dbReference>
<evidence type="ECO:0000256" key="7">
    <source>
        <dbReference type="ARBA" id="ARBA00022568"/>
    </source>
</evidence>
<dbReference type="HOGENOM" id="CLU_002360_2_1_9"/>
<dbReference type="Gene3D" id="1.20.1110.10">
    <property type="entry name" value="Calcium-transporting ATPase, transmembrane domain"/>
    <property type="match status" value="2"/>
</dbReference>
<dbReference type="InterPro" id="IPR059000">
    <property type="entry name" value="ATPase_P-type_domA"/>
</dbReference>
<evidence type="ECO:0000256" key="8">
    <source>
        <dbReference type="ARBA" id="ARBA00022692"/>
    </source>
</evidence>
<keyword evidence="14" id="KW-1278">Translocase</keyword>
<feature type="transmembrane region" description="Helical" evidence="19">
    <location>
        <begin position="56"/>
        <end position="74"/>
    </location>
</feature>
<dbReference type="InterPro" id="IPR006408">
    <property type="entry name" value="P-type_ATPase_IIB"/>
</dbReference>
<dbReference type="GO" id="GO:0030007">
    <property type="term" value="P:intracellular potassium ion homeostasis"/>
    <property type="evidence" value="ECO:0007669"/>
    <property type="project" value="TreeGrafter"/>
</dbReference>
<dbReference type="SFLD" id="SFLDF00027">
    <property type="entry name" value="p-type_atpase"/>
    <property type="match status" value="1"/>
</dbReference>
<evidence type="ECO:0000256" key="1">
    <source>
        <dbReference type="ARBA" id="ARBA00004651"/>
    </source>
</evidence>
<keyword evidence="12" id="KW-0067">ATP-binding</keyword>
<sequence>MDWHCIAAKQVAQQLNTSAQNGLSEHEAQKRLEQYGHNELAEERKRTIWQMFAEQFKDFMIIVLFVAAIVSAILSEWVDAIVIIVVVVLNAILGVIQESRAEQALAALKKMAAPNAKVMRDGKLRIIPAAQLVPGDVVVLEAGDFVPADLRLVEASNLKIEESSLTGESVPVDKTTDALNGDDIALGDRVNMAYMTSAVTYGRGKGIVVATGMDTEVGRIAEMIGQQEDNQTPLQKKLEQLGKWLAIAALAICAVIFLAGILYGKNWLDMFMTAVSLAVAAIPEGLPAIVTIVLAIGVQRMAKRNAIIRRLPAVETLGAATVICSDKTGTLTQNRMTVQRVYAGGKTYDAAEHLEVEENSPLNMLLKVAILCNDAVEDADEGKTIGDPTETALLDLGIKLAMHKADVENGMPRVDEIPFDSERKLMTTVHEYKGKYAVLTKGAPDELLKRCKYIHDGQAVREITPDDIERISAINEEMAGRALRVLAMAYKEIDDVAYEDKQKQWESDLIFLGMVGMIDPPRPEARDAVELCRTAGIKPVMITGDHKLTAVAIAKDLGILQPGDEAISGSELDDIDDDEMVERVPHYSVYARVSPEHKVKIVKAWQRRGDVVAMTGDGVNDAPALKSADIGAAMGRVGTDVAKGAADMVLTDDNFATIVAAVEEGRIIYSNIIKAIHFLLSCNIGEIFVLFIATMLNWLQPLLPVHILWINLVTDSLPAIGLGMERGEEDIMRRPPRNPKESVIPLPMFINILWQGLIISLVTLAAFQIGLTVSLEVGRTMAFLVLGLSQLAHSVNMRSQDKSIFAMKWSDNRFMILALLLSGAMQLIIIFVPFLRSIFELAMLDGVHWIYAIALALVPVAAVEIWKLIRRVANSNK</sequence>
<dbReference type="InterPro" id="IPR008250">
    <property type="entry name" value="ATPase_P-typ_transduc_dom_A_sf"/>
</dbReference>
<dbReference type="STRING" id="697281.Mahau_1367"/>
<keyword evidence="22" id="KW-1185">Reference proteome</keyword>
<dbReference type="FunFam" id="3.40.50.1000:FF:000028">
    <property type="entry name" value="Calcium-transporting P-type ATPase, putative"/>
    <property type="match status" value="1"/>
</dbReference>
<dbReference type="InterPro" id="IPR006068">
    <property type="entry name" value="ATPase_P-typ_cation-transptr_C"/>
</dbReference>
<dbReference type="Proteomes" id="UP000008457">
    <property type="component" value="Chromosome"/>
</dbReference>
<dbReference type="InterPro" id="IPR023214">
    <property type="entry name" value="HAD_sf"/>
</dbReference>
<dbReference type="InterPro" id="IPR018303">
    <property type="entry name" value="ATPase_P-typ_P_site"/>
</dbReference>
<dbReference type="SUPFAM" id="SSF81653">
    <property type="entry name" value="Calcium ATPase, transduction domain A"/>
    <property type="match status" value="1"/>
</dbReference>
<evidence type="ECO:0000313" key="21">
    <source>
        <dbReference type="EMBL" id="AEE96561.1"/>
    </source>
</evidence>
<feature type="transmembrane region" description="Helical" evidence="19">
    <location>
        <begin position="244"/>
        <end position="264"/>
    </location>
</feature>
<dbReference type="GO" id="GO:0046872">
    <property type="term" value="F:metal ion binding"/>
    <property type="evidence" value="ECO:0007669"/>
    <property type="project" value="UniProtKB-KW"/>
</dbReference>
<dbReference type="SUPFAM" id="SSF56784">
    <property type="entry name" value="HAD-like"/>
    <property type="match status" value="1"/>
</dbReference>
<evidence type="ECO:0000256" key="14">
    <source>
        <dbReference type="ARBA" id="ARBA00022967"/>
    </source>
</evidence>
<dbReference type="FunFam" id="3.40.1110.10:FF:000053">
    <property type="entry name" value="Cation-transporting ATPase, E1-E2 family"/>
    <property type="match status" value="1"/>
</dbReference>
<dbReference type="KEGG" id="mas:Mahau_1367"/>
<dbReference type="NCBIfam" id="TIGR01522">
    <property type="entry name" value="ATPase-IIA2_Ca"/>
    <property type="match status" value="1"/>
</dbReference>
<dbReference type="SUPFAM" id="SSF81665">
    <property type="entry name" value="Calcium ATPase, transmembrane domain M"/>
    <property type="match status" value="1"/>
</dbReference>
<dbReference type="GO" id="GO:0005886">
    <property type="term" value="C:plasma membrane"/>
    <property type="evidence" value="ECO:0007669"/>
    <property type="project" value="UniProtKB-SubCell"/>
</dbReference>
<evidence type="ECO:0000256" key="4">
    <source>
        <dbReference type="ARBA" id="ARBA00022448"/>
    </source>
</evidence>
<keyword evidence="17 19" id="KW-0472">Membrane</keyword>
<dbReference type="GO" id="GO:1990573">
    <property type="term" value="P:potassium ion import across plasma membrane"/>
    <property type="evidence" value="ECO:0007669"/>
    <property type="project" value="TreeGrafter"/>
</dbReference>
<feature type="domain" description="Cation-transporting P-type ATPase N-terminal" evidence="20">
    <location>
        <begin position="2"/>
        <end position="76"/>
    </location>
</feature>
<gene>
    <name evidence="21" type="ordered locus">Mahau_1367</name>
</gene>
<dbReference type="CDD" id="cd02089">
    <property type="entry name" value="P-type_ATPase_Ca_prok"/>
    <property type="match status" value="1"/>
</dbReference>
<dbReference type="Gene3D" id="3.40.50.1000">
    <property type="entry name" value="HAD superfamily/HAD-like"/>
    <property type="match status" value="1"/>
</dbReference>
<dbReference type="InterPro" id="IPR006413">
    <property type="entry name" value="P-type_ATPase_IIA_PMR1"/>
</dbReference>
<dbReference type="Gene3D" id="2.70.150.10">
    <property type="entry name" value="Calcium-transporting ATPase, cytoplasmic transduction domain A"/>
    <property type="match status" value="1"/>
</dbReference>
<evidence type="ECO:0000256" key="2">
    <source>
        <dbReference type="ARBA" id="ARBA00005675"/>
    </source>
</evidence>
<feature type="transmembrane region" description="Helical" evidence="19">
    <location>
        <begin position="675"/>
        <end position="696"/>
    </location>
</feature>
<evidence type="ECO:0000259" key="20">
    <source>
        <dbReference type="SMART" id="SM00831"/>
    </source>
</evidence>
<dbReference type="NCBIfam" id="TIGR01494">
    <property type="entry name" value="ATPase_P-type"/>
    <property type="match status" value="3"/>
</dbReference>
<accession>F3ZXA4</accession>
<evidence type="ECO:0000313" key="22">
    <source>
        <dbReference type="Proteomes" id="UP000008457"/>
    </source>
</evidence>
<name>F3ZXA4_MAHA5</name>
<keyword evidence="7" id="KW-0109">Calcium transport</keyword>
<dbReference type="GO" id="GO:1902600">
    <property type="term" value="P:proton transmembrane transport"/>
    <property type="evidence" value="ECO:0007669"/>
    <property type="project" value="TreeGrafter"/>
</dbReference>
<dbReference type="InterPro" id="IPR036412">
    <property type="entry name" value="HAD-like_sf"/>
</dbReference>
<protein>
    <recommendedName>
        <fullName evidence="3">P-type Ca(2+) transporter</fullName>
        <ecNumber evidence="3">7.2.2.10</ecNumber>
    </recommendedName>
</protein>
<keyword evidence="5" id="KW-1003">Cell membrane</keyword>
<dbReference type="InterPro" id="IPR005782">
    <property type="entry name" value="P-type_ATPase_IIA"/>
</dbReference>
<evidence type="ECO:0000256" key="9">
    <source>
        <dbReference type="ARBA" id="ARBA00022723"/>
    </source>
</evidence>
<evidence type="ECO:0000256" key="17">
    <source>
        <dbReference type="ARBA" id="ARBA00023136"/>
    </source>
</evidence>
<feature type="transmembrane region" description="Helical" evidence="19">
    <location>
        <begin position="743"/>
        <end position="771"/>
    </location>
</feature>
<keyword evidence="11" id="KW-0106">Calcium</keyword>
<dbReference type="InterPro" id="IPR023298">
    <property type="entry name" value="ATPase_P-typ_TM_dom_sf"/>
</dbReference>
<dbReference type="PANTHER" id="PTHR43294:SF21">
    <property type="entry name" value="CATION TRANSPORTING ATPASE"/>
    <property type="match status" value="1"/>
</dbReference>
<dbReference type="GO" id="GO:0036376">
    <property type="term" value="P:sodium ion export across plasma membrane"/>
    <property type="evidence" value="ECO:0007669"/>
    <property type="project" value="TreeGrafter"/>
</dbReference>
<dbReference type="NCBIfam" id="TIGR01116">
    <property type="entry name" value="ATPase-IIA1_Ca"/>
    <property type="match status" value="1"/>
</dbReference>
<comment type="catalytic activity">
    <reaction evidence="18">
        <text>Ca(2+)(in) + ATP + H2O = Ca(2+)(out) + ADP + phosphate + H(+)</text>
        <dbReference type="Rhea" id="RHEA:18105"/>
        <dbReference type="ChEBI" id="CHEBI:15377"/>
        <dbReference type="ChEBI" id="CHEBI:15378"/>
        <dbReference type="ChEBI" id="CHEBI:29108"/>
        <dbReference type="ChEBI" id="CHEBI:30616"/>
        <dbReference type="ChEBI" id="CHEBI:43474"/>
        <dbReference type="ChEBI" id="CHEBI:456216"/>
        <dbReference type="EC" id="7.2.2.10"/>
    </reaction>
</comment>
<keyword evidence="10" id="KW-0547">Nucleotide-binding</keyword>
<dbReference type="PRINTS" id="PR00119">
    <property type="entry name" value="CATATPASE"/>
</dbReference>
<dbReference type="SUPFAM" id="SSF81660">
    <property type="entry name" value="Metal cation-transporting ATPase, ATP-binding domain N"/>
    <property type="match status" value="1"/>
</dbReference>
<feature type="transmembrane region" description="Helical" evidence="19">
    <location>
        <begin position="270"/>
        <end position="296"/>
    </location>
</feature>
<dbReference type="EMBL" id="CP002360">
    <property type="protein sequence ID" value="AEE96561.1"/>
    <property type="molecule type" value="Genomic_DNA"/>
</dbReference>
<dbReference type="GO" id="GO:0005524">
    <property type="term" value="F:ATP binding"/>
    <property type="evidence" value="ECO:0007669"/>
    <property type="project" value="UniProtKB-KW"/>
</dbReference>
<dbReference type="PROSITE" id="PS00154">
    <property type="entry name" value="ATPASE_E1_E2"/>
    <property type="match status" value="1"/>
</dbReference>
<dbReference type="PRINTS" id="PR00120">
    <property type="entry name" value="HATPASE"/>
</dbReference>
<dbReference type="Pfam" id="PF13246">
    <property type="entry name" value="Cation_ATPase"/>
    <property type="match status" value="1"/>
</dbReference>
<comment type="similarity">
    <text evidence="2">Belongs to the cation transport ATPase (P-type) (TC 3.A.3) family. Type IIA subfamily.</text>
</comment>
<dbReference type="AlphaFoldDB" id="F3ZXA4"/>
<evidence type="ECO:0000256" key="15">
    <source>
        <dbReference type="ARBA" id="ARBA00022989"/>
    </source>
</evidence>
<keyword evidence="8 19" id="KW-0812">Transmembrane</keyword>
<dbReference type="eggNOG" id="COG0474">
    <property type="taxonomic scope" value="Bacteria"/>
</dbReference>
<dbReference type="FunFam" id="3.40.50.1000:FF:000001">
    <property type="entry name" value="Phospholipid-transporting ATPase IC"/>
    <property type="match status" value="1"/>
</dbReference>
<evidence type="ECO:0000256" key="5">
    <source>
        <dbReference type="ARBA" id="ARBA00022475"/>
    </source>
</evidence>
<keyword evidence="4" id="KW-0813">Transport</keyword>
<reference evidence="22" key="1">
    <citation type="submission" date="2010-11" db="EMBL/GenBank/DDBJ databases">
        <title>The complete genome of Mahella australiensis DSM 15567.</title>
        <authorList>
            <consortium name="US DOE Joint Genome Institute (JGI-PGF)"/>
            <person name="Lucas S."/>
            <person name="Copeland A."/>
            <person name="Lapidus A."/>
            <person name="Bruce D."/>
            <person name="Goodwin L."/>
            <person name="Pitluck S."/>
            <person name="Kyrpides N."/>
            <person name="Mavromatis K."/>
            <person name="Pagani I."/>
            <person name="Ivanova N."/>
            <person name="Teshima H."/>
            <person name="Brettin T."/>
            <person name="Detter J.C."/>
            <person name="Han C."/>
            <person name="Tapia R."/>
            <person name="Land M."/>
            <person name="Hauser L."/>
            <person name="Markowitz V."/>
            <person name="Cheng J.-F."/>
            <person name="Hugenholtz P."/>
            <person name="Woyke T."/>
            <person name="Wu D."/>
            <person name="Spring S."/>
            <person name="Pukall R."/>
            <person name="Steenblock K."/>
            <person name="Schneider S."/>
            <person name="Klenk H.-P."/>
            <person name="Eisen J.A."/>
        </authorList>
    </citation>
    <scope>NUCLEOTIDE SEQUENCE [LARGE SCALE GENOMIC DNA]</scope>
    <source>
        <strain evidence="22">DSM 15567 / CIP 107919 / 50-1 BON</strain>
    </source>
</reference>
<dbReference type="SMART" id="SM00831">
    <property type="entry name" value="Cation_ATPase_N"/>
    <property type="match status" value="1"/>
</dbReference>
<evidence type="ECO:0000256" key="3">
    <source>
        <dbReference type="ARBA" id="ARBA00012790"/>
    </source>
</evidence>
<keyword evidence="6" id="KW-0597">Phosphoprotein</keyword>
<evidence type="ECO:0000256" key="10">
    <source>
        <dbReference type="ARBA" id="ARBA00022741"/>
    </source>
</evidence>
<keyword evidence="16" id="KW-0406">Ion transport</keyword>
<dbReference type="Gene3D" id="3.40.1110.10">
    <property type="entry name" value="Calcium-transporting ATPase, cytoplasmic domain N"/>
    <property type="match status" value="1"/>
</dbReference>
<comment type="subcellular location">
    <subcellularLocation>
        <location evidence="1">Cell membrane</location>
        <topology evidence="1">Multi-pass membrane protein</topology>
    </subcellularLocation>
</comment>
<dbReference type="OrthoDB" id="9760364at2"/>
<dbReference type="EC" id="7.2.2.10" evidence="3"/>